<feature type="domain" description="Ricin B lectin" evidence="1">
    <location>
        <begin position="6"/>
        <end position="44"/>
    </location>
</feature>
<dbReference type="Proteomes" id="UP000317940">
    <property type="component" value="Unassembled WGS sequence"/>
</dbReference>
<dbReference type="RefSeq" id="WP_342795338.1">
    <property type="nucleotide sequence ID" value="NZ_VIWT01000003.1"/>
</dbReference>
<name>A0A561TS87_9ACTN</name>
<sequence>MNSNGTITGVQSGLCLDATGTGTANATKLQLWACSGAGSQQWSLRS</sequence>
<evidence type="ECO:0000313" key="2">
    <source>
        <dbReference type="EMBL" id="TWF89975.1"/>
    </source>
</evidence>
<dbReference type="EMBL" id="VIWT01000003">
    <property type="protein sequence ID" value="TWF89975.1"/>
    <property type="molecule type" value="Genomic_DNA"/>
</dbReference>
<keyword evidence="3" id="KW-1185">Reference proteome</keyword>
<keyword evidence="2" id="KW-0430">Lectin</keyword>
<dbReference type="SUPFAM" id="SSF50370">
    <property type="entry name" value="Ricin B-like lectins"/>
    <property type="match status" value="1"/>
</dbReference>
<comment type="caution">
    <text evidence="2">The sequence shown here is derived from an EMBL/GenBank/DDBJ whole genome shotgun (WGS) entry which is preliminary data.</text>
</comment>
<organism evidence="2 3">
    <name type="scientific">Kitasatospora viridis</name>
    <dbReference type="NCBI Taxonomy" id="281105"/>
    <lineage>
        <taxon>Bacteria</taxon>
        <taxon>Bacillati</taxon>
        <taxon>Actinomycetota</taxon>
        <taxon>Actinomycetes</taxon>
        <taxon>Kitasatosporales</taxon>
        <taxon>Streptomycetaceae</taxon>
        <taxon>Kitasatospora</taxon>
    </lineage>
</organism>
<reference evidence="2 3" key="1">
    <citation type="submission" date="2019-06" db="EMBL/GenBank/DDBJ databases">
        <title>Sequencing the genomes of 1000 actinobacteria strains.</title>
        <authorList>
            <person name="Klenk H.-P."/>
        </authorList>
    </citation>
    <scope>NUCLEOTIDE SEQUENCE [LARGE SCALE GENOMIC DNA]</scope>
    <source>
        <strain evidence="2 3">DSM 44826</strain>
    </source>
</reference>
<evidence type="ECO:0000259" key="1">
    <source>
        <dbReference type="Pfam" id="PF14200"/>
    </source>
</evidence>
<dbReference type="PROSITE" id="PS50231">
    <property type="entry name" value="RICIN_B_LECTIN"/>
    <property type="match status" value="1"/>
</dbReference>
<dbReference type="Gene3D" id="2.80.10.50">
    <property type="match status" value="1"/>
</dbReference>
<dbReference type="GO" id="GO:0030246">
    <property type="term" value="F:carbohydrate binding"/>
    <property type="evidence" value="ECO:0007669"/>
    <property type="project" value="UniProtKB-KW"/>
</dbReference>
<accession>A0A561TS87</accession>
<gene>
    <name evidence="2" type="ORF">FHX73_1319</name>
</gene>
<dbReference type="Pfam" id="PF14200">
    <property type="entry name" value="RicinB_lectin_2"/>
    <property type="match status" value="1"/>
</dbReference>
<evidence type="ECO:0000313" key="3">
    <source>
        <dbReference type="Proteomes" id="UP000317940"/>
    </source>
</evidence>
<dbReference type="InterPro" id="IPR035992">
    <property type="entry name" value="Ricin_B-like_lectins"/>
</dbReference>
<proteinExistence type="predicted"/>
<protein>
    <submittedName>
        <fullName evidence="2">Ricin-type beta-trefoil lectin protein</fullName>
    </submittedName>
</protein>
<dbReference type="AlphaFoldDB" id="A0A561TS87"/>
<dbReference type="InterPro" id="IPR000772">
    <property type="entry name" value="Ricin_B_lectin"/>
</dbReference>